<sequence>MRGRSRRACDPGGCKVSEDQVKGQKQVWQSGGGKGCNISSIGLLGRVSCHWCDWRPPNSSNRLALRIRNETRRDCTECTR</sequence>
<keyword evidence="2" id="KW-1185">Reference proteome</keyword>
<name>A0A388JTG5_CHABU</name>
<reference evidence="1 2" key="1">
    <citation type="journal article" date="2018" name="Cell">
        <title>The Chara Genome: Secondary Complexity and Implications for Plant Terrestrialization.</title>
        <authorList>
            <person name="Nishiyama T."/>
            <person name="Sakayama H."/>
            <person name="Vries J.D."/>
            <person name="Buschmann H."/>
            <person name="Saint-Marcoux D."/>
            <person name="Ullrich K.K."/>
            <person name="Haas F.B."/>
            <person name="Vanderstraeten L."/>
            <person name="Becker D."/>
            <person name="Lang D."/>
            <person name="Vosolsobe S."/>
            <person name="Rombauts S."/>
            <person name="Wilhelmsson P.K.I."/>
            <person name="Janitza P."/>
            <person name="Kern R."/>
            <person name="Heyl A."/>
            <person name="Rumpler F."/>
            <person name="Villalobos L.I.A.C."/>
            <person name="Clay J.M."/>
            <person name="Skokan R."/>
            <person name="Toyoda A."/>
            <person name="Suzuki Y."/>
            <person name="Kagoshima H."/>
            <person name="Schijlen E."/>
            <person name="Tajeshwar N."/>
            <person name="Catarino B."/>
            <person name="Hetherington A.J."/>
            <person name="Saltykova A."/>
            <person name="Bonnot C."/>
            <person name="Breuninger H."/>
            <person name="Symeonidi A."/>
            <person name="Radhakrishnan G.V."/>
            <person name="Van Nieuwerburgh F."/>
            <person name="Deforce D."/>
            <person name="Chang C."/>
            <person name="Karol K.G."/>
            <person name="Hedrich R."/>
            <person name="Ulvskov P."/>
            <person name="Glockner G."/>
            <person name="Delwiche C.F."/>
            <person name="Petrasek J."/>
            <person name="Van de Peer Y."/>
            <person name="Friml J."/>
            <person name="Beilby M."/>
            <person name="Dolan L."/>
            <person name="Kohara Y."/>
            <person name="Sugano S."/>
            <person name="Fujiyama A."/>
            <person name="Delaux P.-M."/>
            <person name="Quint M."/>
            <person name="TheiBen G."/>
            <person name="Hagemann M."/>
            <person name="Harholt J."/>
            <person name="Dunand C."/>
            <person name="Zachgo S."/>
            <person name="Langdale J."/>
            <person name="Maumus F."/>
            <person name="Straeten D.V.D."/>
            <person name="Gould S.B."/>
            <person name="Rensing S.A."/>
        </authorList>
    </citation>
    <scope>NUCLEOTIDE SEQUENCE [LARGE SCALE GENOMIC DNA]</scope>
    <source>
        <strain evidence="1 2">S276</strain>
    </source>
</reference>
<evidence type="ECO:0000313" key="1">
    <source>
        <dbReference type="EMBL" id="GBG61057.1"/>
    </source>
</evidence>
<organism evidence="1 2">
    <name type="scientific">Chara braunii</name>
    <name type="common">Braun's stonewort</name>
    <dbReference type="NCBI Taxonomy" id="69332"/>
    <lineage>
        <taxon>Eukaryota</taxon>
        <taxon>Viridiplantae</taxon>
        <taxon>Streptophyta</taxon>
        <taxon>Charophyceae</taxon>
        <taxon>Charales</taxon>
        <taxon>Characeae</taxon>
        <taxon>Chara</taxon>
    </lineage>
</organism>
<proteinExistence type="predicted"/>
<dbReference type="Proteomes" id="UP000265515">
    <property type="component" value="Unassembled WGS sequence"/>
</dbReference>
<dbReference type="Gramene" id="GBG61057">
    <property type="protein sequence ID" value="GBG61057"/>
    <property type="gene ID" value="CBR_g18649"/>
</dbReference>
<dbReference type="EMBL" id="BFEA01000016">
    <property type="protein sequence ID" value="GBG61057.1"/>
    <property type="molecule type" value="Genomic_DNA"/>
</dbReference>
<dbReference type="AlphaFoldDB" id="A0A388JTG5"/>
<evidence type="ECO:0000313" key="2">
    <source>
        <dbReference type="Proteomes" id="UP000265515"/>
    </source>
</evidence>
<protein>
    <submittedName>
        <fullName evidence="1">Uncharacterized protein</fullName>
    </submittedName>
</protein>
<gene>
    <name evidence="1" type="ORF">CBR_g18649</name>
</gene>
<accession>A0A388JTG5</accession>
<comment type="caution">
    <text evidence="1">The sequence shown here is derived from an EMBL/GenBank/DDBJ whole genome shotgun (WGS) entry which is preliminary data.</text>
</comment>